<reference evidence="1" key="1">
    <citation type="submission" date="2021-02" db="EMBL/GenBank/DDBJ databases">
        <title>Sequencing the genomes of 1000 actinobacteria strains.</title>
        <authorList>
            <person name="Klenk H.-P."/>
        </authorList>
    </citation>
    <scope>NUCLEOTIDE SEQUENCE</scope>
    <source>
        <strain evidence="1">DSM 22850</strain>
    </source>
</reference>
<keyword evidence="2" id="KW-1185">Reference proteome</keyword>
<evidence type="ECO:0000313" key="1">
    <source>
        <dbReference type="EMBL" id="MBP1326281.1"/>
    </source>
</evidence>
<dbReference type="EC" id="5.1.3.3" evidence="1"/>
<organism evidence="1 2">
    <name type="scientific">Leucobacter exalbidus</name>
    <dbReference type="NCBI Taxonomy" id="662960"/>
    <lineage>
        <taxon>Bacteria</taxon>
        <taxon>Bacillati</taxon>
        <taxon>Actinomycetota</taxon>
        <taxon>Actinomycetes</taxon>
        <taxon>Micrococcales</taxon>
        <taxon>Microbacteriaceae</taxon>
        <taxon>Leucobacter</taxon>
    </lineage>
</organism>
<dbReference type="InterPro" id="IPR008183">
    <property type="entry name" value="Aldose_1/G6P_1-epimerase"/>
</dbReference>
<dbReference type="InterPro" id="IPR011013">
    <property type="entry name" value="Gal_mutarotase_sf_dom"/>
</dbReference>
<dbReference type="EMBL" id="JAFIDA010000001">
    <property type="protein sequence ID" value="MBP1326281.1"/>
    <property type="molecule type" value="Genomic_DNA"/>
</dbReference>
<sequence>MTHQPHSFRLTFGAYAAEILATGATLSRLTYAGRDLILPAGSPHAPGFPGALLAPWPNRTVDGRYTFNGQLLEVPINEAERHHALHGLAYALEFAPTGPPQAATLELTAMLDPTPGYPWQLRFTAHFTLDEAGLRYGVTAENLSQNAAPYGASTHPYLIAGPGSIDDWELELAVSERLEVTPDRLIPQHLTPAAGFTGRLGSTSLDHAFTGIGWHEGTADDTASEAAAATATLRAPGGTGVVMEWDRSCPWVQIFTCDLGASDPAHRSAVALEPMTCAPDAFNDGAYPFDTGLLTLDAGQSHTTLWRLTALEGAGTAR</sequence>
<comment type="caution">
    <text evidence="1">The sequence shown here is derived from an EMBL/GenBank/DDBJ whole genome shotgun (WGS) entry which is preliminary data.</text>
</comment>
<protein>
    <submittedName>
        <fullName evidence="1">Aldose 1-epimerase</fullName>
        <ecNumber evidence="1">5.1.3.3</ecNumber>
    </submittedName>
</protein>
<dbReference type="GO" id="GO:0004034">
    <property type="term" value="F:aldose 1-epimerase activity"/>
    <property type="evidence" value="ECO:0007669"/>
    <property type="project" value="UniProtKB-EC"/>
</dbReference>
<dbReference type="RefSeq" id="WP_209705221.1">
    <property type="nucleotide sequence ID" value="NZ_JAFIDA010000001.1"/>
</dbReference>
<dbReference type="AlphaFoldDB" id="A0A940T5S9"/>
<dbReference type="GO" id="GO:0005975">
    <property type="term" value="P:carbohydrate metabolic process"/>
    <property type="evidence" value="ECO:0007669"/>
    <property type="project" value="InterPro"/>
</dbReference>
<accession>A0A940T5S9</accession>
<dbReference type="SUPFAM" id="SSF74650">
    <property type="entry name" value="Galactose mutarotase-like"/>
    <property type="match status" value="1"/>
</dbReference>
<dbReference type="Pfam" id="PF01263">
    <property type="entry name" value="Aldose_epim"/>
    <property type="match status" value="1"/>
</dbReference>
<keyword evidence="1" id="KW-0413">Isomerase</keyword>
<proteinExistence type="predicted"/>
<name>A0A940T5S9_9MICO</name>
<gene>
    <name evidence="1" type="ORF">JOF28_001513</name>
</gene>
<dbReference type="InterPro" id="IPR014718">
    <property type="entry name" value="GH-type_carb-bd"/>
</dbReference>
<dbReference type="GO" id="GO:0030246">
    <property type="term" value="F:carbohydrate binding"/>
    <property type="evidence" value="ECO:0007669"/>
    <property type="project" value="InterPro"/>
</dbReference>
<evidence type="ECO:0000313" key="2">
    <source>
        <dbReference type="Proteomes" id="UP000675163"/>
    </source>
</evidence>
<dbReference type="Proteomes" id="UP000675163">
    <property type="component" value="Unassembled WGS sequence"/>
</dbReference>
<dbReference type="Gene3D" id="2.70.98.10">
    <property type="match status" value="1"/>
</dbReference>